<evidence type="ECO:0000313" key="2">
    <source>
        <dbReference type="EMBL" id="KPI84179.1"/>
    </source>
</evidence>
<dbReference type="VEuPathDB" id="TriTrypDB:Lsey_0282_0040"/>
<feature type="compositionally biased region" description="Polar residues" evidence="1">
    <location>
        <begin position="290"/>
        <end position="313"/>
    </location>
</feature>
<feature type="compositionally biased region" description="Polar residues" evidence="1">
    <location>
        <begin position="243"/>
        <end position="277"/>
    </location>
</feature>
<feature type="compositionally biased region" description="Polar residues" evidence="1">
    <location>
        <begin position="1084"/>
        <end position="1095"/>
    </location>
</feature>
<dbReference type="AlphaFoldDB" id="A0A0N0P3I9"/>
<reference evidence="2 3" key="1">
    <citation type="journal article" date="2015" name="PLoS Pathog.">
        <title>Leptomonas seymouri: Adaptations to the Dixenous Life Cycle Analyzed by Genome Sequencing, Transcriptome Profiling and Co-infection with Leishmania donovani.</title>
        <authorList>
            <person name="Kraeva N."/>
            <person name="Butenko A."/>
            <person name="Hlavacova J."/>
            <person name="Kostygov A."/>
            <person name="Myskova J."/>
            <person name="Grybchuk D."/>
            <person name="Lestinova T."/>
            <person name="Votypka J."/>
            <person name="Volf P."/>
            <person name="Opperdoes F."/>
            <person name="Flegontov P."/>
            <person name="Lukes J."/>
            <person name="Yurchenko V."/>
        </authorList>
    </citation>
    <scope>NUCLEOTIDE SEQUENCE [LARGE SCALE GENOMIC DNA]</scope>
    <source>
        <strain evidence="2 3">ATCC 30220</strain>
    </source>
</reference>
<gene>
    <name evidence="2" type="ORF">ABL78_6768</name>
</gene>
<feature type="compositionally biased region" description="Gly residues" evidence="1">
    <location>
        <begin position="593"/>
        <end position="607"/>
    </location>
</feature>
<dbReference type="OrthoDB" id="267740at2759"/>
<feature type="region of interest" description="Disordered" evidence="1">
    <location>
        <begin position="50"/>
        <end position="313"/>
    </location>
</feature>
<feature type="compositionally biased region" description="Polar residues" evidence="1">
    <location>
        <begin position="105"/>
        <end position="119"/>
    </location>
</feature>
<feature type="region of interest" description="Disordered" evidence="1">
    <location>
        <begin position="628"/>
        <end position="699"/>
    </location>
</feature>
<evidence type="ECO:0000256" key="1">
    <source>
        <dbReference type="SAM" id="MobiDB-lite"/>
    </source>
</evidence>
<feature type="compositionally biased region" description="Low complexity" evidence="1">
    <location>
        <begin position="169"/>
        <end position="186"/>
    </location>
</feature>
<feature type="compositionally biased region" description="Basic and acidic residues" evidence="1">
    <location>
        <begin position="11"/>
        <end position="20"/>
    </location>
</feature>
<protein>
    <submittedName>
        <fullName evidence="2">Uncharacterized protein</fullName>
    </submittedName>
</protein>
<feature type="compositionally biased region" description="Low complexity" evidence="1">
    <location>
        <begin position="68"/>
        <end position="85"/>
    </location>
</feature>
<evidence type="ECO:0000313" key="3">
    <source>
        <dbReference type="Proteomes" id="UP000038009"/>
    </source>
</evidence>
<feature type="region of interest" description="Disordered" evidence="1">
    <location>
        <begin position="534"/>
        <end position="614"/>
    </location>
</feature>
<dbReference type="OMA" id="EWEVNSS"/>
<feature type="compositionally biased region" description="Polar residues" evidence="1">
    <location>
        <begin position="945"/>
        <end position="961"/>
    </location>
</feature>
<keyword evidence="3" id="KW-1185">Reference proteome</keyword>
<feature type="region of interest" description="Disordered" evidence="1">
    <location>
        <begin position="826"/>
        <end position="874"/>
    </location>
</feature>
<feature type="compositionally biased region" description="Basic and acidic residues" evidence="1">
    <location>
        <begin position="963"/>
        <end position="972"/>
    </location>
</feature>
<feature type="compositionally biased region" description="Basic residues" evidence="1">
    <location>
        <begin position="1"/>
        <end position="10"/>
    </location>
</feature>
<sequence>MRCVRRGRRATRNDEGREQEESVVAAPPPAAEVSEVPAVVVAVEVGNEVHHSEPAIQRTNHNRADGAGNSSNNRNKSSRGSTTRSDPTPGGGGAAAPDSGRPTKHSASSQAWPSPQRNSAGGKKTEEPPLTPSLSMGPCEARGRGVAEMAGQTSASTAHKEALQQPSQTTAAPAAATATNARNGAAESAEPRKSRSEDKRRVVKATKHKNKNMKGVTASIPATHLRKSEGVLATVARLPLPSPQQQQAGRTSDSAVSATEPRPSSTRQPFSGSSSENATHEIPRVAGGFPTQQQSPTVAPTGSSEQSLSNGGTLTRGLCVPATLLEHHARLRPADVKGPALVPEQQRTATAEALRVTAARLPDRCVVKVVSALASAEGGEAQSGGKETWRDAYAIKQVGAAKAMSLRMGATTTTAAAPSLPSRMSEEDKMLSRRGLRFEAAPWSPVGCATLFVGEEEAAATPAASMPYYPLSSAHLRATVRANAALHPAECLPFFAAPSRSTGVDTSSLTFAAVPAVKITSTLTKGVGEESTEALVLSSSPSSPSLPARSGATRGPVSPTSSVATGTAASDSTGNGAVRSLSPSPLNNAANGAAGGGKDGGGGGGSTGTAAGSPQSLVERLISPVAPSYVRSQGDSSPLGGSMGSPSNVAHTSVSHVHTMGASSPGSAAAWGSHSLPPSLVMREDDGESTSGTPLMMSPALNPATVAARTVRATAETAAEDRPATAPAIRRSAMTVTNTATGARVSPSTLNTPSGSPIALRAAVDGMCVRLHLNSNAAAAAVIGGSAAAVSTPTWTSSGLTHPAAIRSAGSADSSTCEFPAMPFPVASTHHHPSPHQRQCRSSPQLPQNGYPSLSSLGNDVGDHNLAELSSSGGGMGVNVAASAVSPTGMAGASHSGGSSHLSSPQLSLQNPSLLLLGNLQFPHCMPNSSLVSGGGGGHTATTGNASSPLLFQTQNSSGSPPRQRESDADRVRHNRVAVSDVAAKSETTLVDTLFADAEADVIEDDDSEMDIDDGMSSGGGGVTAAPGDCWPAYPIGTSPHASLHSPDAYAHAYAKQKRQQHGYLSLSSPTASRGGTTYGGGYWNQSGSGSNATAGQPRRHSGSGSGRGNGAARAHFSPEGCTHRAVSVSCASVASSTMSLLDPKQLPADPGPAAYDGAEDEEEWEVNSSAYADSLDEAQIQWIEEQLRATENPEGFF</sequence>
<dbReference type="Proteomes" id="UP000038009">
    <property type="component" value="Unassembled WGS sequence"/>
</dbReference>
<proteinExistence type="predicted"/>
<feature type="compositionally biased region" description="Low complexity" evidence="1">
    <location>
        <begin position="634"/>
        <end position="647"/>
    </location>
</feature>
<comment type="caution">
    <text evidence="2">The sequence shown here is derived from an EMBL/GenBank/DDBJ whole genome shotgun (WGS) entry which is preliminary data.</text>
</comment>
<accession>A0A0N0P3I9</accession>
<dbReference type="EMBL" id="LJSK01000282">
    <property type="protein sequence ID" value="KPI84179.1"/>
    <property type="molecule type" value="Genomic_DNA"/>
</dbReference>
<feature type="compositionally biased region" description="Basic residues" evidence="1">
    <location>
        <begin position="201"/>
        <end position="212"/>
    </location>
</feature>
<name>A0A0N0P3I9_LEPSE</name>
<feature type="region of interest" description="Disordered" evidence="1">
    <location>
        <begin position="1077"/>
        <end position="1117"/>
    </location>
</feature>
<feature type="compositionally biased region" description="Low complexity" evidence="1">
    <location>
        <begin position="537"/>
        <end position="547"/>
    </location>
</feature>
<feature type="compositionally biased region" description="Polar residues" evidence="1">
    <location>
        <begin position="840"/>
        <end position="858"/>
    </location>
</feature>
<feature type="compositionally biased region" description="Basic and acidic residues" evidence="1">
    <location>
        <begin position="189"/>
        <end position="200"/>
    </location>
</feature>
<organism evidence="2 3">
    <name type="scientific">Leptomonas seymouri</name>
    <dbReference type="NCBI Taxonomy" id="5684"/>
    <lineage>
        <taxon>Eukaryota</taxon>
        <taxon>Discoba</taxon>
        <taxon>Euglenozoa</taxon>
        <taxon>Kinetoplastea</taxon>
        <taxon>Metakinetoplastina</taxon>
        <taxon>Trypanosomatida</taxon>
        <taxon>Trypanosomatidae</taxon>
        <taxon>Leishmaniinae</taxon>
        <taxon>Leptomonas</taxon>
    </lineage>
</organism>
<feature type="region of interest" description="Disordered" evidence="1">
    <location>
        <begin position="735"/>
        <end position="755"/>
    </location>
</feature>
<feature type="compositionally biased region" description="Basic residues" evidence="1">
    <location>
        <begin position="829"/>
        <end position="839"/>
    </location>
</feature>
<feature type="region of interest" description="Disordered" evidence="1">
    <location>
        <begin position="1"/>
        <end position="33"/>
    </location>
</feature>
<feature type="region of interest" description="Disordered" evidence="1">
    <location>
        <begin position="932"/>
        <end position="973"/>
    </location>
</feature>
<feature type="compositionally biased region" description="Polar residues" evidence="1">
    <location>
        <begin position="558"/>
        <end position="587"/>
    </location>
</feature>
<feature type="compositionally biased region" description="Low complexity" evidence="1">
    <location>
        <begin position="661"/>
        <end position="673"/>
    </location>
</feature>